<organism evidence="1 2">
    <name type="scientific">Streptomyces ehimensis</name>
    <dbReference type="NCBI Taxonomy" id="68195"/>
    <lineage>
        <taxon>Bacteria</taxon>
        <taxon>Bacillati</taxon>
        <taxon>Actinomycetota</taxon>
        <taxon>Actinomycetes</taxon>
        <taxon>Kitasatosporales</taxon>
        <taxon>Streptomycetaceae</taxon>
        <taxon>Streptomyces</taxon>
    </lineage>
</organism>
<dbReference type="Proteomes" id="UP001595990">
    <property type="component" value="Unassembled WGS sequence"/>
</dbReference>
<keyword evidence="2" id="KW-1185">Reference proteome</keyword>
<evidence type="ECO:0000313" key="1">
    <source>
        <dbReference type="EMBL" id="MFC4518234.1"/>
    </source>
</evidence>
<evidence type="ECO:0000313" key="2">
    <source>
        <dbReference type="Proteomes" id="UP001595990"/>
    </source>
</evidence>
<dbReference type="RefSeq" id="WP_417924516.1">
    <property type="nucleotide sequence ID" value="NZ_JBHSFS010000038.1"/>
</dbReference>
<sequence length="54" mass="6221">MPPVDRYSQPTLAFDQWVLLFRDYCLEHSVGFLGKVVARHPGNRQGFSVRNLSD</sequence>
<proteinExistence type="predicted"/>
<accession>A0ABV9BW10</accession>
<gene>
    <name evidence="1" type="ORF">ACFPEN_35855</name>
</gene>
<comment type="caution">
    <text evidence="1">The sequence shown here is derived from an EMBL/GenBank/DDBJ whole genome shotgun (WGS) entry which is preliminary data.</text>
</comment>
<dbReference type="EMBL" id="JBHSFS010000038">
    <property type="protein sequence ID" value="MFC4518234.1"/>
    <property type="molecule type" value="Genomic_DNA"/>
</dbReference>
<protein>
    <submittedName>
        <fullName evidence="1">Uncharacterized protein</fullName>
    </submittedName>
</protein>
<name>A0ABV9BW10_9ACTN</name>
<reference evidence="2" key="1">
    <citation type="journal article" date="2019" name="Int. J. Syst. Evol. Microbiol.">
        <title>The Global Catalogue of Microorganisms (GCM) 10K type strain sequencing project: providing services to taxonomists for standard genome sequencing and annotation.</title>
        <authorList>
            <consortium name="The Broad Institute Genomics Platform"/>
            <consortium name="The Broad Institute Genome Sequencing Center for Infectious Disease"/>
            <person name="Wu L."/>
            <person name="Ma J."/>
        </authorList>
    </citation>
    <scope>NUCLEOTIDE SEQUENCE [LARGE SCALE GENOMIC DNA]</scope>
    <source>
        <strain evidence="2">CECT 8064</strain>
    </source>
</reference>